<dbReference type="PANTHER" id="PTHR35393">
    <property type="entry name" value="CHROMOSOME 1, WHOLE GENOME SHOTGUN SEQUENCE"/>
    <property type="match status" value="1"/>
</dbReference>
<dbReference type="Proteomes" id="UP000818624">
    <property type="component" value="Chromosome 1"/>
</dbReference>
<proteinExistence type="predicted"/>
<dbReference type="Pfam" id="PF24840">
    <property type="entry name" value="NTF2_SigF"/>
    <property type="match status" value="1"/>
</dbReference>
<keyword evidence="1" id="KW-1133">Transmembrane helix</keyword>
<accession>A0ABY8ELG7</accession>
<keyword evidence="1" id="KW-0472">Membrane</keyword>
<evidence type="ECO:0000313" key="3">
    <source>
        <dbReference type="EMBL" id="WFD45729.1"/>
    </source>
</evidence>
<evidence type="ECO:0000313" key="4">
    <source>
        <dbReference type="Proteomes" id="UP000818624"/>
    </source>
</evidence>
<gene>
    <name evidence="3" type="ORF">GLX27_000353</name>
</gene>
<dbReference type="EMBL" id="CP046234">
    <property type="protein sequence ID" value="WFD45729.1"/>
    <property type="molecule type" value="Genomic_DNA"/>
</dbReference>
<feature type="domain" description="SigF-like NTF2-like" evidence="2">
    <location>
        <begin position="71"/>
        <end position="244"/>
    </location>
</feature>
<organism evidence="3 4">
    <name type="scientific">Malassezia furfur</name>
    <name type="common">Pityriasis versicolor infection agent</name>
    <name type="synonym">Pityrosporum furfur</name>
    <dbReference type="NCBI Taxonomy" id="55194"/>
    <lineage>
        <taxon>Eukaryota</taxon>
        <taxon>Fungi</taxon>
        <taxon>Dikarya</taxon>
        <taxon>Basidiomycota</taxon>
        <taxon>Ustilaginomycotina</taxon>
        <taxon>Malasseziomycetes</taxon>
        <taxon>Malasseziales</taxon>
        <taxon>Malasseziaceae</taxon>
        <taxon>Malassezia</taxon>
    </lineage>
</organism>
<keyword evidence="1" id="KW-0812">Transmembrane</keyword>
<reference evidence="3 4" key="1">
    <citation type="journal article" date="2020" name="Elife">
        <title>Loss of centromere function drives karyotype evolution in closely related Malassezia species.</title>
        <authorList>
            <person name="Sankaranarayanan S.R."/>
            <person name="Ianiri G."/>
            <person name="Coelho M.A."/>
            <person name="Reza M.H."/>
            <person name="Thimmappa B.C."/>
            <person name="Ganguly P."/>
            <person name="Vadnala R.N."/>
            <person name="Sun S."/>
            <person name="Siddharthan R."/>
            <person name="Tellgren-Roth C."/>
            <person name="Dawson T.L."/>
            <person name="Heitman J."/>
            <person name="Sanyal K."/>
        </authorList>
    </citation>
    <scope>NUCLEOTIDE SEQUENCE [LARGE SCALE GENOMIC DNA]</scope>
    <source>
        <strain evidence="3">CBS14141</strain>
    </source>
</reference>
<dbReference type="InterPro" id="IPR057514">
    <property type="entry name" value="NTF2_SigF"/>
</dbReference>
<name>A0ABY8ELG7_MALFU</name>
<dbReference type="PANTHER" id="PTHR35393:SF1">
    <property type="entry name" value="SNOAL-LIKE DOMAIN-CONTAINING PROTEIN"/>
    <property type="match status" value="1"/>
</dbReference>
<evidence type="ECO:0000259" key="2">
    <source>
        <dbReference type="Pfam" id="PF24840"/>
    </source>
</evidence>
<keyword evidence="4" id="KW-1185">Reference proteome</keyword>
<feature type="transmembrane region" description="Helical" evidence="1">
    <location>
        <begin position="226"/>
        <end position="245"/>
    </location>
</feature>
<protein>
    <recommendedName>
        <fullName evidence="2">SigF-like NTF2-like domain-containing protein</fullName>
    </recommendedName>
</protein>
<sequence>MFLRIAHNSIGLSPGSLKSRKLPACAVICQSTCLIRKSWPWKARARNRIGQRHYRPCAAFVTASPLYLDIMENPRKEIAGVVKGLCSAKNADEQRDTMQRYFVSDASFDHPMCAVMSYENSRDTGVLPIYQWLRVMFMDTLIEVHDIGLDAEKNVLFVNVTQTLRCNLSWIRRIWSPSVNIVVKLDLVKGKDDKYYIKRQVDLYSIQEVFAIFVPYARQIIGMIKIFFGFMCLLLALPFQSFGFWKPSKP</sequence>
<evidence type="ECO:0000256" key="1">
    <source>
        <dbReference type="SAM" id="Phobius"/>
    </source>
</evidence>